<name>A0A915I5E9_ROMCU</name>
<proteinExistence type="predicted"/>
<dbReference type="WBParaSite" id="nRc.2.0.1.t09362-RA">
    <property type="protein sequence ID" value="nRc.2.0.1.t09362-RA"/>
    <property type="gene ID" value="nRc.2.0.1.g09362"/>
</dbReference>
<sequence length="159" mass="17698">MKPPVPQANVKAPWPTNPGDRPAWLPPTTTANPTTQDKLDIMASQMGKMMLLLGQMQNQAVVQQQKINDLETGNFPRSYETSPLEIEAKIGIKFIGCQPYLLKNFGLSVQMTAPLVIQFIGLHGDFPMQLAINRVLNIPRTSTDLREVEKQLLAGLPRH</sequence>
<evidence type="ECO:0000256" key="1">
    <source>
        <dbReference type="SAM" id="MobiDB-lite"/>
    </source>
</evidence>
<dbReference type="AlphaFoldDB" id="A0A915I5E9"/>
<feature type="region of interest" description="Disordered" evidence="1">
    <location>
        <begin position="1"/>
        <end position="35"/>
    </location>
</feature>
<dbReference type="Proteomes" id="UP000887565">
    <property type="component" value="Unplaced"/>
</dbReference>
<protein>
    <submittedName>
        <fullName evidence="3">Uncharacterized protein</fullName>
    </submittedName>
</protein>
<reference evidence="3" key="1">
    <citation type="submission" date="2022-11" db="UniProtKB">
        <authorList>
            <consortium name="WormBaseParasite"/>
        </authorList>
    </citation>
    <scope>IDENTIFICATION</scope>
</reference>
<evidence type="ECO:0000313" key="2">
    <source>
        <dbReference type="Proteomes" id="UP000887565"/>
    </source>
</evidence>
<keyword evidence="2" id="KW-1185">Reference proteome</keyword>
<organism evidence="2 3">
    <name type="scientific">Romanomermis culicivorax</name>
    <name type="common">Nematode worm</name>
    <dbReference type="NCBI Taxonomy" id="13658"/>
    <lineage>
        <taxon>Eukaryota</taxon>
        <taxon>Metazoa</taxon>
        <taxon>Ecdysozoa</taxon>
        <taxon>Nematoda</taxon>
        <taxon>Enoplea</taxon>
        <taxon>Dorylaimia</taxon>
        <taxon>Mermithida</taxon>
        <taxon>Mermithoidea</taxon>
        <taxon>Mermithidae</taxon>
        <taxon>Romanomermis</taxon>
    </lineage>
</organism>
<evidence type="ECO:0000313" key="3">
    <source>
        <dbReference type="WBParaSite" id="nRc.2.0.1.t09362-RA"/>
    </source>
</evidence>
<accession>A0A915I5E9</accession>